<feature type="compositionally biased region" description="Polar residues" evidence="8">
    <location>
        <begin position="755"/>
        <end position="764"/>
    </location>
</feature>
<feature type="region of interest" description="Disordered" evidence="8">
    <location>
        <begin position="719"/>
        <end position="772"/>
    </location>
</feature>
<evidence type="ECO:0000256" key="7">
    <source>
        <dbReference type="RuleBase" id="RU362055"/>
    </source>
</evidence>
<dbReference type="GO" id="GO:0006641">
    <property type="term" value="P:triglyceride metabolic process"/>
    <property type="evidence" value="ECO:0007669"/>
    <property type="project" value="UniProtKB-ARBA"/>
</dbReference>
<comment type="function">
    <text evidence="1">Probable lipid hydrolase.</text>
</comment>
<evidence type="ECO:0000256" key="1">
    <source>
        <dbReference type="ARBA" id="ARBA00002682"/>
    </source>
</evidence>
<gene>
    <name evidence="10" type="ORF">CFO_g251</name>
</gene>
<comment type="caution">
    <text evidence="10">The sequence shown here is derived from an EMBL/GenBank/DDBJ whole genome shotgun (WGS) entry which is preliminary data.</text>
</comment>
<evidence type="ECO:0000313" key="10">
    <source>
        <dbReference type="EMBL" id="KKF97415.1"/>
    </source>
</evidence>
<dbReference type="InterPro" id="IPR016035">
    <property type="entry name" value="Acyl_Trfase/lysoPLipase"/>
</dbReference>
<sequence length="772" mass="87200">MGAKTPAGARKSRDSLQNEQDKQTSQYEGYPPSYGFYRADPTPSTTGDFATDFCNAAHIEAFEQALAAPDSLLSPTISSPYDTQTASPTMYRRQSFLQDPISPIPPTLGMLSPPVVPTGPDTAAPSDLLTPTKAMFFSAKNDWAPINEKIKRPGAKTKLKLKSKPKKDKRPHALPQGHRTKDETREGVFYSLLKWPLFAGILSVLSFEWLIYLLTRFYIWWYEHFFTWRGPRNALRRRLQRATTYDEWVEGAGRLDEFLDRQKWKEDDKFAYYDSVTVRRAYSQLKKLRAIAEAAEAKGNKESLAANELAALLQSCVKNNFAGVENTRLYSQTYYGTKNLVQEFLDELSCCIDWAAKSPSLPDDRRHLLFKHLSTNYGRTALCLSGGATFSFYHFGVVKALLDANLLPDVITGTSGGAMVAALVATRTNEELNRLLIPDLANKINACNEPITTWFPRWWKTGARFDAVDWARKCQWWTRGSTTFREAYERTGRILNITCVPADPHSPTILCNYLTSPDCVIWSAVIASAAVPGILNPVVLMMKTSDGSLVPYSFGHRWKDGSLRTDIPIRALNLHFNVNFTIVSQTNPHINVFFFHSRGSVGHPVTHRKGKGWRGGYIGSAIENFLRLDMIKWLRFIRSTELLPRPLGQDWSQLWLQPFNGTITIWPKSRPYDLVRILSDPDWPILARMIHEGRQSAFPTLKFVQNRLAVERRVERGRLESRRRSGGTATSASDGTAVELMSEDEIQHVLETLHDQGSSASSEGSMDEEDHE</sequence>
<feature type="compositionally biased region" description="Basic and acidic residues" evidence="8">
    <location>
        <begin position="11"/>
        <end position="22"/>
    </location>
</feature>
<dbReference type="CDD" id="cd07232">
    <property type="entry name" value="Pat_PLPL"/>
    <property type="match status" value="1"/>
</dbReference>
<dbReference type="SUPFAM" id="SSF52151">
    <property type="entry name" value="FabD/lysophospholipase-like"/>
    <property type="match status" value="1"/>
</dbReference>
<evidence type="ECO:0000256" key="4">
    <source>
        <dbReference type="ARBA" id="ARBA00022963"/>
    </source>
</evidence>
<organism evidence="10 11">
    <name type="scientific">Ceratocystis fimbriata f. sp. platani</name>
    <dbReference type="NCBI Taxonomy" id="88771"/>
    <lineage>
        <taxon>Eukaryota</taxon>
        <taxon>Fungi</taxon>
        <taxon>Dikarya</taxon>
        <taxon>Ascomycota</taxon>
        <taxon>Pezizomycotina</taxon>
        <taxon>Sordariomycetes</taxon>
        <taxon>Hypocreomycetidae</taxon>
        <taxon>Microascales</taxon>
        <taxon>Ceratocystidaceae</taxon>
        <taxon>Ceratocystis</taxon>
    </lineage>
</organism>
<feature type="domain" description="PNPLA" evidence="9">
    <location>
        <begin position="382"/>
        <end position="573"/>
    </location>
</feature>
<comment type="caution">
    <text evidence="6">Lacks conserved residue(s) required for the propagation of feature annotation.</text>
</comment>
<evidence type="ECO:0000256" key="2">
    <source>
        <dbReference type="ARBA" id="ARBA00006104"/>
    </source>
</evidence>
<feature type="compositionally biased region" description="Basic residues" evidence="8">
    <location>
        <begin position="154"/>
        <end position="172"/>
    </location>
</feature>
<dbReference type="Proteomes" id="UP000034841">
    <property type="component" value="Unassembled WGS sequence"/>
</dbReference>
<dbReference type="EMBL" id="LBBL01000008">
    <property type="protein sequence ID" value="KKF97415.1"/>
    <property type="molecule type" value="Genomic_DNA"/>
</dbReference>
<feature type="active site" description="Nucleophile" evidence="6">
    <location>
        <position position="415"/>
    </location>
</feature>
<evidence type="ECO:0000256" key="3">
    <source>
        <dbReference type="ARBA" id="ARBA00022801"/>
    </source>
</evidence>
<keyword evidence="3 6" id="KW-0378">Hydrolase</keyword>
<dbReference type="GO" id="GO:0004806">
    <property type="term" value="F:triacylglycerol lipase activity"/>
    <property type="evidence" value="ECO:0007669"/>
    <property type="project" value="InterPro"/>
</dbReference>
<feature type="region of interest" description="Disordered" evidence="8">
    <location>
        <begin position="154"/>
        <end position="179"/>
    </location>
</feature>
<dbReference type="PANTHER" id="PTHR14226">
    <property type="entry name" value="NEUROPATHY TARGET ESTERASE/SWISS CHEESE D.MELANOGASTER"/>
    <property type="match status" value="1"/>
</dbReference>
<dbReference type="EC" id="3.1.1.-" evidence="7"/>
<evidence type="ECO:0000256" key="5">
    <source>
        <dbReference type="ARBA" id="ARBA00023098"/>
    </source>
</evidence>
<feature type="region of interest" description="Disordered" evidence="8">
    <location>
        <begin position="1"/>
        <end position="43"/>
    </location>
</feature>
<evidence type="ECO:0000259" key="9">
    <source>
        <dbReference type="PROSITE" id="PS51635"/>
    </source>
</evidence>
<dbReference type="Pfam" id="PF01734">
    <property type="entry name" value="Patatin"/>
    <property type="match status" value="1"/>
</dbReference>
<comment type="similarity">
    <text evidence="2 7">Belongs to the PLPL family.</text>
</comment>
<keyword evidence="4 6" id="KW-0442">Lipid degradation</keyword>
<dbReference type="InterPro" id="IPR050301">
    <property type="entry name" value="NTE"/>
</dbReference>
<dbReference type="InterPro" id="IPR002641">
    <property type="entry name" value="PNPLA_dom"/>
</dbReference>
<keyword evidence="11" id="KW-1185">Reference proteome</keyword>
<proteinExistence type="inferred from homology"/>
<evidence type="ECO:0000256" key="8">
    <source>
        <dbReference type="SAM" id="MobiDB-lite"/>
    </source>
</evidence>
<keyword evidence="5 6" id="KW-0443">Lipid metabolism</keyword>
<name>A0A0F8B8S7_CERFI</name>
<dbReference type="PROSITE" id="PS51635">
    <property type="entry name" value="PNPLA"/>
    <property type="match status" value="1"/>
</dbReference>
<feature type="active site" description="Proton acceptor" evidence="6">
    <location>
        <position position="560"/>
    </location>
</feature>
<comment type="function">
    <text evidence="7">Lipid hydrolase.</text>
</comment>
<dbReference type="InterPro" id="IPR021771">
    <property type="entry name" value="Triacylglycerol_lipase_N"/>
</dbReference>
<evidence type="ECO:0000256" key="6">
    <source>
        <dbReference type="PROSITE-ProRule" id="PRU01161"/>
    </source>
</evidence>
<feature type="short sequence motif" description="GXSXG" evidence="6">
    <location>
        <begin position="413"/>
        <end position="417"/>
    </location>
</feature>
<dbReference type="GO" id="GO:0016042">
    <property type="term" value="P:lipid catabolic process"/>
    <property type="evidence" value="ECO:0007669"/>
    <property type="project" value="UniProtKB-UniRule"/>
</dbReference>
<protein>
    <recommendedName>
        <fullName evidence="7">Patatin-like phospholipase domain-containing protein</fullName>
        <ecNumber evidence="7">3.1.1.-</ecNumber>
    </recommendedName>
</protein>
<accession>A0A0F8B8S7</accession>
<evidence type="ECO:0000313" key="11">
    <source>
        <dbReference type="Proteomes" id="UP000034841"/>
    </source>
</evidence>
<dbReference type="PANTHER" id="PTHR14226:SF66">
    <property type="entry name" value="TRIACYLGLYCEROL LIPASE PTL2"/>
    <property type="match status" value="1"/>
</dbReference>
<comment type="subcellular location">
    <subcellularLocation>
        <location evidence="7">Membrane</location>
        <topology evidence="7">Single-pass membrane protein</topology>
    </subcellularLocation>
</comment>
<dbReference type="Gene3D" id="3.40.1090.10">
    <property type="entry name" value="Cytosolic phospholipase A2 catalytic domain"/>
    <property type="match status" value="2"/>
</dbReference>
<dbReference type="OrthoDB" id="15478at2759"/>
<dbReference type="GO" id="GO:0016020">
    <property type="term" value="C:membrane"/>
    <property type="evidence" value="ECO:0007669"/>
    <property type="project" value="UniProtKB-SubCell"/>
</dbReference>
<reference evidence="10 11" key="1">
    <citation type="submission" date="2015-04" db="EMBL/GenBank/DDBJ databases">
        <title>Genome sequence of Ceratocystis platani, a major pathogen of plane trees.</title>
        <authorList>
            <person name="Belbahri L."/>
        </authorList>
    </citation>
    <scope>NUCLEOTIDE SEQUENCE [LARGE SCALE GENOMIC DNA]</scope>
    <source>
        <strain evidence="10 11">CFO</strain>
    </source>
</reference>
<feature type="compositionally biased region" description="Basic and acidic residues" evidence="8">
    <location>
        <begin position="745"/>
        <end position="754"/>
    </location>
</feature>
<dbReference type="Pfam" id="PF11815">
    <property type="entry name" value="DUF3336"/>
    <property type="match status" value="1"/>
</dbReference>
<dbReference type="AlphaFoldDB" id="A0A0F8B8S7"/>